<sequence length="42" mass="4985">MSLDAKLAPQMFPRRWISQRGVQNMEYQRTLSLIERSIKAFS</sequence>
<accession>A0A0W0G086</accession>
<evidence type="ECO:0000313" key="1">
    <source>
        <dbReference type="EMBL" id="KTB41955.1"/>
    </source>
</evidence>
<gene>
    <name evidence="1" type="ORF">WG66_5465</name>
</gene>
<comment type="caution">
    <text evidence="1">The sequence shown here is derived from an EMBL/GenBank/DDBJ whole genome shotgun (WGS) entry which is preliminary data.</text>
</comment>
<name>A0A0W0G086_MONRR</name>
<organism evidence="1 2">
    <name type="scientific">Moniliophthora roreri</name>
    <name type="common">Frosty pod rot fungus</name>
    <name type="synonym">Monilia roreri</name>
    <dbReference type="NCBI Taxonomy" id="221103"/>
    <lineage>
        <taxon>Eukaryota</taxon>
        <taxon>Fungi</taxon>
        <taxon>Dikarya</taxon>
        <taxon>Basidiomycota</taxon>
        <taxon>Agaricomycotina</taxon>
        <taxon>Agaricomycetes</taxon>
        <taxon>Agaricomycetidae</taxon>
        <taxon>Agaricales</taxon>
        <taxon>Marasmiineae</taxon>
        <taxon>Marasmiaceae</taxon>
        <taxon>Moniliophthora</taxon>
    </lineage>
</organism>
<dbReference type="Proteomes" id="UP000054988">
    <property type="component" value="Unassembled WGS sequence"/>
</dbReference>
<evidence type="ECO:0000313" key="2">
    <source>
        <dbReference type="Proteomes" id="UP000054988"/>
    </source>
</evidence>
<proteinExistence type="predicted"/>
<dbReference type="EMBL" id="LATX01001407">
    <property type="protein sequence ID" value="KTB41955.1"/>
    <property type="molecule type" value="Genomic_DNA"/>
</dbReference>
<reference evidence="1 2" key="1">
    <citation type="submission" date="2015-12" db="EMBL/GenBank/DDBJ databases">
        <title>Draft genome sequence of Moniliophthora roreri, the causal agent of frosty pod rot of cacao.</title>
        <authorList>
            <person name="Aime M.C."/>
            <person name="Diaz-Valderrama J.R."/>
            <person name="Kijpornyongpan T."/>
            <person name="Phillips-Mora W."/>
        </authorList>
    </citation>
    <scope>NUCLEOTIDE SEQUENCE [LARGE SCALE GENOMIC DNA]</scope>
    <source>
        <strain evidence="1 2">MCA 2952</strain>
    </source>
</reference>
<dbReference type="AlphaFoldDB" id="A0A0W0G086"/>
<protein>
    <submittedName>
        <fullName evidence="1">Uncharacterized protein</fullName>
    </submittedName>
</protein>